<dbReference type="InterPro" id="IPR050216">
    <property type="entry name" value="LRR_domain-containing"/>
</dbReference>
<dbReference type="OrthoDB" id="2187496at2759"/>
<protein>
    <submittedName>
        <fullName evidence="4">Malignant fibrous histiocytoma-amplified sequence 1 homolog</fullName>
    </submittedName>
</protein>
<dbReference type="Pfam" id="PF00560">
    <property type="entry name" value="LRR_1"/>
    <property type="match status" value="1"/>
</dbReference>
<dbReference type="STRING" id="7574.A0A1S3IKA3"/>
<dbReference type="KEGG" id="lak:106164550"/>
<dbReference type="InterPro" id="IPR025875">
    <property type="entry name" value="Leu-rich_rpt_4"/>
</dbReference>
<dbReference type="InterPro" id="IPR003591">
    <property type="entry name" value="Leu-rich_rpt_typical-subtyp"/>
</dbReference>
<dbReference type="Pfam" id="PF13855">
    <property type="entry name" value="LRR_8"/>
    <property type="match status" value="1"/>
</dbReference>
<keyword evidence="2" id="KW-0677">Repeat</keyword>
<reference evidence="4" key="1">
    <citation type="submission" date="2025-08" db="UniProtKB">
        <authorList>
            <consortium name="RefSeq"/>
        </authorList>
    </citation>
    <scope>IDENTIFICATION</scope>
    <source>
        <tissue evidence="4">Gonads</tissue>
    </source>
</reference>
<dbReference type="PANTHER" id="PTHR48051:SF1">
    <property type="entry name" value="RAS SUPPRESSOR PROTEIN 1"/>
    <property type="match status" value="1"/>
</dbReference>
<keyword evidence="3" id="KW-1185">Reference proteome</keyword>
<dbReference type="AlphaFoldDB" id="A0A1S3IKA3"/>
<organism evidence="3 4">
    <name type="scientific">Lingula anatina</name>
    <name type="common">Brachiopod</name>
    <name type="synonym">Lingula unguis</name>
    <dbReference type="NCBI Taxonomy" id="7574"/>
    <lineage>
        <taxon>Eukaryota</taxon>
        <taxon>Metazoa</taxon>
        <taxon>Spiralia</taxon>
        <taxon>Lophotrochozoa</taxon>
        <taxon>Brachiopoda</taxon>
        <taxon>Linguliformea</taxon>
        <taxon>Lingulata</taxon>
        <taxon>Lingulida</taxon>
        <taxon>Linguloidea</taxon>
        <taxon>Lingulidae</taxon>
        <taxon>Lingula</taxon>
    </lineage>
</organism>
<dbReference type="InParanoid" id="A0A1S3IKA3"/>
<dbReference type="InterPro" id="IPR027417">
    <property type="entry name" value="P-loop_NTPase"/>
</dbReference>
<dbReference type="GO" id="GO:0009966">
    <property type="term" value="P:regulation of signal transduction"/>
    <property type="evidence" value="ECO:0007669"/>
    <property type="project" value="UniProtKB-ARBA"/>
</dbReference>
<name>A0A1S3IKA3_LINAN</name>
<dbReference type="Pfam" id="PF12799">
    <property type="entry name" value="LRR_4"/>
    <property type="match status" value="1"/>
</dbReference>
<dbReference type="Gene3D" id="3.30.70.1390">
    <property type="entry name" value="ROC domain from the Parkinson's disease-associated leucine-rich repeat kinase 2"/>
    <property type="match status" value="1"/>
</dbReference>
<dbReference type="Gene3D" id="3.80.10.10">
    <property type="entry name" value="Ribonuclease Inhibitor"/>
    <property type="match status" value="2"/>
</dbReference>
<dbReference type="SMART" id="SM00365">
    <property type="entry name" value="LRR_SD22"/>
    <property type="match status" value="5"/>
</dbReference>
<dbReference type="SMART" id="SM00369">
    <property type="entry name" value="LRR_TYP"/>
    <property type="match status" value="8"/>
</dbReference>
<dbReference type="RefSeq" id="XP_013397949.1">
    <property type="nucleotide sequence ID" value="XM_013542495.1"/>
</dbReference>
<dbReference type="InterPro" id="IPR032675">
    <property type="entry name" value="LRR_dom_sf"/>
</dbReference>
<dbReference type="GO" id="GO:0005737">
    <property type="term" value="C:cytoplasm"/>
    <property type="evidence" value="ECO:0007669"/>
    <property type="project" value="TreeGrafter"/>
</dbReference>
<evidence type="ECO:0000313" key="3">
    <source>
        <dbReference type="Proteomes" id="UP000085678"/>
    </source>
</evidence>
<dbReference type="PROSITE" id="PS51450">
    <property type="entry name" value="LRR"/>
    <property type="match status" value="4"/>
</dbReference>
<dbReference type="GeneID" id="106164550"/>
<dbReference type="Proteomes" id="UP000085678">
    <property type="component" value="Unplaced"/>
</dbReference>
<accession>A0A1S3IKA3</accession>
<evidence type="ECO:0000313" key="4">
    <source>
        <dbReference type="RefSeq" id="XP_013397949.1"/>
    </source>
</evidence>
<dbReference type="InterPro" id="IPR001611">
    <property type="entry name" value="Leu-rich_rpt"/>
</dbReference>
<keyword evidence="1" id="KW-0433">Leucine-rich repeat</keyword>
<dbReference type="SUPFAM" id="SSF52540">
    <property type="entry name" value="P-loop containing nucleoside triphosphate hydrolases"/>
    <property type="match status" value="1"/>
</dbReference>
<sequence length="355" mass="39809">MAYRQVIAGRDRLNLLHRLQLSPQSKTPDTVLEWTELDIRSAGIDNLPESIDRCRNVKEIYAAFNRLSLPQSISNLPHLTVLELSVNAFTTFPIALCDLTNLEKLYLGNNKLSDIPVDITRMKGLREFWLSHNAFTTFPMALCGLTNLEELYLSNNQLSDIPVDITKMKGLKVFDLSSNAFTTFPIALCGLTNLEQLEMGDNQLSDIPVDITKLTELKSLSLYNNKITHLPPQMRNMGNLTELDVANNPLVQPPIQTANRGLHAIKRYLQALTDTKAIQSSRIQVSFLGETEAGKTSISRTLQLGQPALTKKADRTRVVEQGAWEADQDISFNINDFGGHDVYKIGHPFLYPNMV</sequence>
<dbReference type="SUPFAM" id="SSF52058">
    <property type="entry name" value="L domain-like"/>
    <property type="match status" value="1"/>
</dbReference>
<proteinExistence type="predicted"/>
<dbReference type="PANTHER" id="PTHR48051">
    <property type="match status" value="1"/>
</dbReference>
<evidence type="ECO:0000256" key="1">
    <source>
        <dbReference type="ARBA" id="ARBA00022614"/>
    </source>
</evidence>
<evidence type="ECO:0000256" key="2">
    <source>
        <dbReference type="ARBA" id="ARBA00022737"/>
    </source>
</evidence>
<gene>
    <name evidence="4" type="primary">LOC106164550</name>
</gene>